<comment type="caution">
    <text evidence="3">The sequence shown here is derived from an EMBL/GenBank/DDBJ whole genome shotgun (WGS) entry which is preliminary data.</text>
</comment>
<dbReference type="InterPro" id="IPR007131">
    <property type="entry name" value="SHD1"/>
</dbReference>
<accession>A0A512M4X7</accession>
<dbReference type="AlphaFoldDB" id="A0A512M4X7"/>
<dbReference type="EMBL" id="BKAG01000005">
    <property type="protein sequence ID" value="GEP41776.1"/>
    <property type="molecule type" value="Genomic_DNA"/>
</dbReference>
<dbReference type="RefSeq" id="WP_170266607.1">
    <property type="nucleotide sequence ID" value="NZ_BKAG01000005.1"/>
</dbReference>
<dbReference type="Gene3D" id="2.30.30.700">
    <property type="entry name" value="SLA1 homology domain 1"/>
    <property type="match status" value="1"/>
</dbReference>
<organism evidence="3 4">
    <name type="scientific">Brevifollis gellanilyticus</name>
    <dbReference type="NCBI Taxonomy" id="748831"/>
    <lineage>
        <taxon>Bacteria</taxon>
        <taxon>Pseudomonadati</taxon>
        <taxon>Verrucomicrobiota</taxon>
        <taxon>Verrucomicrobiia</taxon>
        <taxon>Verrucomicrobiales</taxon>
        <taxon>Verrucomicrobiaceae</taxon>
    </lineage>
</organism>
<gene>
    <name evidence="3" type="ORF">BGE01nite_10670</name>
</gene>
<feature type="signal peptide" evidence="1">
    <location>
        <begin position="1"/>
        <end position="25"/>
    </location>
</feature>
<dbReference type="GO" id="GO:0043130">
    <property type="term" value="F:ubiquitin binding"/>
    <property type="evidence" value="ECO:0007669"/>
    <property type="project" value="InterPro"/>
</dbReference>
<dbReference type="GO" id="GO:0042802">
    <property type="term" value="F:identical protein binding"/>
    <property type="evidence" value="ECO:0007669"/>
    <property type="project" value="InterPro"/>
</dbReference>
<dbReference type="GO" id="GO:0008092">
    <property type="term" value="F:cytoskeletal protein binding"/>
    <property type="evidence" value="ECO:0007669"/>
    <property type="project" value="InterPro"/>
</dbReference>
<evidence type="ECO:0000313" key="4">
    <source>
        <dbReference type="Proteomes" id="UP000321577"/>
    </source>
</evidence>
<keyword evidence="1" id="KW-0732">Signal</keyword>
<evidence type="ECO:0000256" key="1">
    <source>
        <dbReference type="SAM" id="SignalP"/>
    </source>
</evidence>
<proteinExistence type="predicted"/>
<reference evidence="3 4" key="1">
    <citation type="submission" date="2019-07" db="EMBL/GenBank/DDBJ databases">
        <title>Whole genome shotgun sequence of Brevifollis gellanilyticus NBRC 108608.</title>
        <authorList>
            <person name="Hosoyama A."/>
            <person name="Uohara A."/>
            <person name="Ohji S."/>
            <person name="Ichikawa N."/>
        </authorList>
    </citation>
    <scope>NUCLEOTIDE SEQUENCE [LARGE SCALE GENOMIC DNA]</scope>
    <source>
        <strain evidence="3 4">NBRC 108608</strain>
    </source>
</reference>
<keyword evidence="4" id="KW-1185">Reference proteome</keyword>
<dbReference type="GO" id="GO:0030674">
    <property type="term" value="F:protein-macromolecule adaptor activity"/>
    <property type="evidence" value="ECO:0007669"/>
    <property type="project" value="InterPro"/>
</dbReference>
<feature type="domain" description="SLA1 homology" evidence="2">
    <location>
        <begin position="25"/>
        <end position="82"/>
    </location>
</feature>
<dbReference type="Pfam" id="PF03983">
    <property type="entry name" value="SHD1"/>
    <property type="match status" value="1"/>
</dbReference>
<dbReference type="Proteomes" id="UP000321577">
    <property type="component" value="Unassembled WGS sequence"/>
</dbReference>
<sequence>MKVHAASLILTLSLLGSIPSLIAQAAAQPMRLWTNQQGRTVQASLVEISGANVVLQLQNGTKSNVAINTLGQADQEYLKSVKTSGTPGAPAGAASIANAPLAWPAPITVNTKTLVITPGDQDEAKRNYHYQSGPFEFIAKAPLAGTVMREVAGDFELTHLAFNKLPWGWKPKPEQGDFFKVYLTETDEDFIELGGIDGSAAGSKDDYVFIKFTSIGLKKVGAKYAYDAKQKDEGQVVGMTSRLMIGDMRILLQPWSALGLEKFMRTVAYHNGGLSFTGLESELKTVIKLDLATGAKPEVKGLVEYLRAGWDDQRSNVKQIRIQNFYNGLLLVYYFGFLEGDGSGARLHQYYRDVAQAAMAERSFRETDGKSARPPGKTSADLGLEFLNKLLAGRTDDQLKADMITKFRGIGVKFDDE</sequence>
<name>A0A512M4X7_9BACT</name>
<evidence type="ECO:0000313" key="3">
    <source>
        <dbReference type="EMBL" id="GEP41776.1"/>
    </source>
</evidence>
<evidence type="ECO:0000259" key="2">
    <source>
        <dbReference type="Pfam" id="PF03983"/>
    </source>
</evidence>
<feature type="chain" id="PRO_5022201458" description="SLA1 homology domain-containing protein" evidence="1">
    <location>
        <begin position="26"/>
        <end position="417"/>
    </location>
</feature>
<protein>
    <recommendedName>
        <fullName evidence="2">SLA1 homology domain-containing protein</fullName>
    </recommendedName>
</protein>